<dbReference type="EMBL" id="JAWRVE010000146">
    <property type="protein sequence ID" value="KAL1853665.1"/>
    <property type="molecule type" value="Genomic_DNA"/>
</dbReference>
<dbReference type="PANTHER" id="PTHR42085">
    <property type="entry name" value="F-BOX DOMAIN-CONTAINING PROTEIN"/>
    <property type="match status" value="1"/>
</dbReference>
<evidence type="ECO:0000313" key="2">
    <source>
        <dbReference type="Proteomes" id="UP001583177"/>
    </source>
</evidence>
<organism evidence="1 2">
    <name type="scientific">Diaporthe australafricana</name>
    <dbReference type="NCBI Taxonomy" id="127596"/>
    <lineage>
        <taxon>Eukaryota</taxon>
        <taxon>Fungi</taxon>
        <taxon>Dikarya</taxon>
        <taxon>Ascomycota</taxon>
        <taxon>Pezizomycotina</taxon>
        <taxon>Sordariomycetes</taxon>
        <taxon>Sordariomycetidae</taxon>
        <taxon>Diaporthales</taxon>
        <taxon>Diaporthaceae</taxon>
        <taxon>Diaporthe</taxon>
    </lineage>
</organism>
<dbReference type="InterPro" id="IPR038883">
    <property type="entry name" value="AN11006-like"/>
</dbReference>
<dbReference type="PANTHER" id="PTHR42085:SF2">
    <property type="entry name" value="F-BOX DOMAIN-CONTAINING PROTEIN"/>
    <property type="match status" value="1"/>
</dbReference>
<protein>
    <recommendedName>
        <fullName evidence="3">F-box domain-containing protein</fullName>
    </recommendedName>
</protein>
<gene>
    <name evidence="1" type="ORF">Daus18300_011701</name>
</gene>
<keyword evidence="2" id="KW-1185">Reference proteome</keyword>
<proteinExistence type="predicted"/>
<comment type="caution">
    <text evidence="1">The sequence shown here is derived from an EMBL/GenBank/DDBJ whole genome shotgun (WGS) entry which is preliminary data.</text>
</comment>
<sequence length="400" mass="46674">MGDWSAAGACDNNSINLTKARVKNRGVQPWQTCTRKECWPYSKYKILYGERKFAREFATQKQNLSFTEDLPPEIRLAIYGYLFDTPGRYFELWAPQDIAQGMYAIPNLFPEYAHKTKILRIMRVSKKIHQEVAEYFYGQHNFRFNNYNGFQMMNAFNYTIRAVNCNFIKHITVQIPNRDGSDKCLWSKTKWEKFQDIQTSRGLRIPDSGFRAFPRRSQPDVTIGDLRYDKAVRKVFLQLSTMPSLRRLEIVVPWNYRLIKRSNSRTAPCDCPAEDVQSLSPEDQVRHHIEGHSFDGQYWALLASLKQTTASGDLSIALVIDFWRDCGIHPDAYYNRRHMRQGRWLAAYASVMGYQFGCIVHMRPDDATREVRYDMHELLSVQLVPEAEQKPQLEPPALTV</sequence>
<evidence type="ECO:0000313" key="1">
    <source>
        <dbReference type="EMBL" id="KAL1853665.1"/>
    </source>
</evidence>
<accession>A0ABR3W5P6</accession>
<evidence type="ECO:0008006" key="3">
    <source>
        <dbReference type="Google" id="ProtNLM"/>
    </source>
</evidence>
<name>A0ABR3W5P6_9PEZI</name>
<reference evidence="1 2" key="1">
    <citation type="journal article" date="2024" name="IMA Fungus">
        <title>IMA Genome - F19 : A genome assembly and annotation guide to empower mycologists, including annotated draft genome sequences of Ceratocystis pirilliformis, Diaporthe australafricana, Fusarium ophioides, Paecilomyces lecythidis, and Sporothrix stenoceras.</title>
        <authorList>
            <person name="Aylward J."/>
            <person name="Wilson A.M."/>
            <person name="Visagie C.M."/>
            <person name="Spraker J."/>
            <person name="Barnes I."/>
            <person name="Buitendag C."/>
            <person name="Ceriani C."/>
            <person name="Del Mar Angel L."/>
            <person name="du Plessis D."/>
            <person name="Fuchs T."/>
            <person name="Gasser K."/>
            <person name="Kramer D."/>
            <person name="Li W."/>
            <person name="Munsamy K."/>
            <person name="Piso A."/>
            <person name="Price J.L."/>
            <person name="Sonnekus B."/>
            <person name="Thomas C."/>
            <person name="van der Nest A."/>
            <person name="van Dijk A."/>
            <person name="van Heerden A."/>
            <person name="van Vuuren N."/>
            <person name="Yilmaz N."/>
            <person name="Duong T.A."/>
            <person name="van der Merwe N.A."/>
            <person name="Wingfield M.J."/>
            <person name="Wingfield B.D."/>
        </authorList>
    </citation>
    <scope>NUCLEOTIDE SEQUENCE [LARGE SCALE GENOMIC DNA]</scope>
    <source>
        <strain evidence="1 2">CMW 18300</strain>
    </source>
</reference>
<dbReference type="Proteomes" id="UP001583177">
    <property type="component" value="Unassembled WGS sequence"/>
</dbReference>